<comment type="caution">
    <text evidence="3">The sequence shown here is derived from an EMBL/GenBank/DDBJ whole genome shotgun (WGS) entry which is preliminary data.</text>
</comment>
<protein>
    <submittedName>
        <fullName evidence="3">Carbon-nitrogen hydrolase family protein</fullName>
    </submittedName>
</protein>
<dbReference type="SUPFAM" id="SSF56317">
    <property type="entry name" value="Carbon-nitrogen hydrolase"/>
    <property type="match status" value="1"/>
</dbReference>
<dbReference type="CDD" id="cd07581">
    <property type="entry name" value="nitrilase_3"/>
    <property type="match status" value="1"/>
</dbReference>
<dbReference type="PANTHER" id="PTHR23088">
    <property type="entry name" value="NITRILASE-RELATED"/>
    <property type="match status" value="1"/>
</dbReference>
<accession>A0ABP4QLW1</accession>
<feature type="domain" description="CN hydrolase" evidence="2">
    <location>
        <begin position="12"/>
        <end position="251"/>
    </location>
</feature>
<dbReference type="EMBL" id="BAAAND010000013">
    <property type="protein sequence ID" value="GAA1615588.1"/>
    <property type="molecule type" value="Genomic_DNA"/>
</dbReference>
<organism evidence="3 4">
    <name type="scientific">Kribbella karoonensis</name>
    <dbReference type="NCBI Taxonomy" id="324851"/>
    <lineage>
        <taxon>Bacteria</taxon>
        <taxon>Bacillati</taxon>
        <taxon>Actinomycetota</taxon>
        <taxon>Actinomycetes</taxon>
        <taxon>Propionibacteriales</taxon>
        <taxon>Kribbellaceae</taxon>
        <taxon>Kribbella</taxon>
    </lineage>
</organism>
<dbReference type="Proteomes" id="UP001500190">
    <property type="component" value="Unassembled WGS sequence"/>
</dbReference>
<dbReference type="PANTHER" id="PTHR23088:SF27">
    <property type="entry name" value="DEAMINATED GLUTATHIONE AMIDASE"/>
    <property type="match status" value="1"/>
</dbReference>
<evidence type="ECO:0000313" key="3">
    <source>
        <dbReference type="EMBL" id="GAA1615588.1"/>
    </source>
</evidence>
<proteinExistence type="inferred from homology"/>
<keyword evidence="3" id="KW-0378">Hydrolase</keyword>
<evidence type="ECO:0000313" key="4">
    <source>
        <dbReference type="Proteomes" id="UP001500190"/>
    </source>
</evidence>
<name>A0ABP4QLW1_9ACTN</name>
<dbReference type="GO" id="GO:0016787">
    <property type="term" value="F:hydrolase activity"/>
    <property type="evidence" value="ECO:0007669"/>
    <property type="project" value="UniProtKB-KW"/>
</dbReference>
<evidence type="ECO:0000256" key="1">
    <source>
        <dbReference type="ARBA" id="ARBA00010613"/>
    </source>
</evidence>
<reference evidence="4" key="1">
    <citation type="journal article" date="2019" name="Int. J. Syst. Evol. Microbiol.">
        <title>The Global Catalogue of Microorganisms (GCM) 10K type strain sequencing project: providing services to taxonomists for standard genome sequencing and annotation.</title>
        <authorList>
            <consortium name="The Broad Institute Genomics Platform"/>
            <consortium name="The Broad Institute Genome Sequencing Center for Infectious Disease"/>
            <person name="Wu L."/>
            <person name="Ma J."/>
        </authorList>
    </citation>
    <scope>NUCLEOTIDE SEQUENCE [LARGE SCALE GENOMIC DNA]</scope>
    <source>
        <strain evidence="4">JCM 14304</strain>
    </source>
</reference>
<dbReference type="Gene3D" id="3.60.110.10">
    <property type="entry name" value="Carbon-nitrogen hydrolase"/>
    <property type="match status" value="1"/>
</dbReference>
<evidence type="ECO:0000259" key="2">
    <source>
        <dbReference type="PROSITE" id="PS50263"/>
    </source>
</evidence>
<dbReference type="Pfam" id="PF00795">
    <property type="entry name" value="CN_hydrolase"/>
    <property type="match status" value="1"/>
</dbReference>
<dbReference type="InterPro" id="IPR036526">
    <property type="entry name" value="C-N_Hydrolase_sf"/>
</dbReference>
<comment type="similarity">
    <text evidence="1">Belongs to the carbon-nitrogen hydrolase superfamily. NIT1/NIT2 family.</text>
</comment>
<gene>
    <name evidence="3" type="ORF">GCM10009742_79120</name>
</gene>
<keyword evidence="4" id="KW-1185">Reference proteome</keyword>
<sequence>MYTVSEVLMTVLHVAAAQLTAGPDPVANLATATDAVRRAAAAGAELVALPEATSACFGTDLATVAEPLDGPFATGLRKVAADLGIVVVAGLFEPAADGRVHNTLLATGPGVEATYRKIHLYDAFGSRESDTVAPGNSLVSFGYRGLTVGLATCYDLRFAGQFTELGRLGADLVVVPASWGAGPGKEEQWDLLTRARAADAQAYLLACDQAYVPPTGTDPLGIGRSSLTGPLGQTHARLDGAAGILHATVDTDVVASVRARVPVL</sequence>
<dbReference type="InterPro" id="IPR003010">
    <property type="entry name" value="C-N_Hydrolase"/>
</dbReference>
<dbReference type="PROSITE" id="PS50263">
    <property type="entry name" value="CN_HYDROLASE"/>
    <property type="match status" value="1"/>
</dbReference>